<evidence type="ECO:0000313" key="1">
    <source>
        <dbReference type="EMBL" id="MCP1727862.1"/>
    </source>
</evidence>
<dbReference type="NCBIfam" id="TIGR00778">
    <property type="entry name" value="ahpD_dom"/>
    <property type="match status" value="1"/>
</dbReference>
<evidence type="ECO:0000313" key="2">
    <source>
        <dbReference type="Proteomes" id="UP001523550"/>
    </source>
</evidence>
<dbReference type="InterPro" id="IPR029032">
    <property type="entry name" value="AhpD-like"/>
</dbReference>
<gene>
    <name evidence="1" type="ORF">J2T60_001862</name>
</gene>
<accession>A0ABT1G974</accession>
<proteinExistence type="predicted"/>
<reference evidence="1 2" key="1">
    <citation type="submission" date="2022-03" db="EMBL/GenBank/DDBJ databases">
        <title>Genomic Encyclopedia of Type Strains, Phase III (KMG-III): the genomes of soil and plant-associated and newly described type strains.</title>
        <authorList>
            <person name="Whitman W."/>
        </authorList>
    </citation>
    <scope>NUCLEOTIDE SEQUENCE [LARGE SCALE GENOMIC DNA]</scope>
    <source>
        <strain evidence="1 2">BSker1</strain>
    </source>
</reference>
<dbReference type="PANTHER" id="PTHR35446">
    <property type="entry name" value="SI:CH211-175M2.5"/>
    <property type="match status" value="1"/>
</dbReference>
<keyword evidence="1" id="KW-0560">Oxidoreductase</keyword>
<dbReference type="GO" id="GO:0004601">
    <property type="term" value="F:peroxidase activity"/>
    <property type="evidence" value="ECO:0007669"/>
    <property type="project" value="UniProtKB-KW"/>
</dbReference>
<dbReference type="Gene3D" id="1.20.1290.10">
    <property type="entry name" value="AhpD-like"/>
    <property type="match status" value="1"/>
</dbReference>
<dbReference type="PANTHER" id="PTHR35446:SF2">
    <property type="entry name" value="CARBOXYMUCONOLACTONE DECARBOXYLASE-LIKE DOMAIN-CONTAINING PROTEIN"/>
    <property type="match status" value="1"/>
</dbReference>
<dbReference type="InterPro" id="IPR010195">
    <property type="entry name" value="Uncharacterised_peroxidase-rel"/>
</dbReference>
<keyword evidence="1" id="KW-0575">Peroxidase</keyword>
<name>A0ABT1G974_9GAMM</name>
<protein>
    <submittedName>
        <fullName evidence="1">Peroxidase-related enzyme</fullName>
    </submittedName>
</protein>
<dbReference type="EMBL" id="JALJYF010000002">
    <property type="protein sequence ID" value="MCP1727862.1"/>
    <property type="molecule type" value="Genomic_DNA"/>
</dbReference>
<comment type="caution">
    <text evidence="1">The sequence shown here is derived from an EMBL/GenBank/DDBJ whole genome shotgun (WGS) entry which is preliminary data.</text>
</comment>
<dbReference type="Proteomes" id="UP001523550">
    <property type="component" value="Unassembled WGS sequence"/>
</dbReference>
<dbReference type="InterPro" id="IPR004675">
    <property type="entry name" value="AhpD_core"/>
</dbReference>
<dbReference type="RefSeq" id="WP_253448802.1">
    <property type="nucleotide sequence ID" value="NZ_JALJYF010000002.1"/>
</dbReference>
<keyword evidence="2" id="KW-1185">Reference proteome</keyword>
<dbReference type="SUPFAM" id="SSF69118">
    <property type="entry name" value="AhpD-like"/>
    <property type="match status" value="1"/>
</dbReference>
<organism evidence="1 2">
    <name type="scientific">Natronospira proteinivora</name>
    <dbReference type="NCBI Taxonomy" id="1807133"/>
    <lineage>
        <taxon>Bacteria</taxon>
        <taxon>Pseudomonadati</taxon>
        <taxon>Pseudomonadota</taxon>
        <taxon>Gammaproteobacteria</taxon>
        <taxon>Natronospirales</taxon>
        <taxon>Natronospiraceae</taxon>
        <taxon>Natronospira</taxon>
    </lineage>
</organism>
<dbReference type="NCBIfam" id="TIGR01926">
    <property type="entry name" value="peroxid_rel"/>
    <property type="match status" value="1"/>
</dbReference>
<sequence length="193" mass="21829">MSDGLEMWIESPSPHELDLRTQRIYAELADAQGRVDGVMRVHALRPHTLDAHLKLYRSVLHHPANEVPRWLLEAIGVLVSRLNGCEYCAIHHGQSLAAVLGDEERARYLLRWVELPEDMPEDVFTDKECLALAYAGHLTVAPTQIHEDQIAELRGAGWTDGEILEINQAAAYFSYVNRSVMGLGVKLEPWRQE</sequence>